<sequence length="376" mass="44387">MKTNILSKKIKKERLKINNLNDFKNALKEEGYEIDDCNEEDFKYEIASYFDVDNSIVDNLFTCLIKEEIVYRSNNIRELFDYIKKITIFESEHDRLCKEIGEIKTLIIDRVEYERIPNAQENVDDLLKEIEKISNKISGIMSEEDKVKLEELEEEIDKYYVYAKDVELLKKMILSKKEVVDEAYNSQSRVKTISINIPDKINYEYIKSKKGSVEYYQYLNKNIPRMKRLIKNINKYIKVEEKENSIFKINQSEALQDSINIAVATFNRKKFRAISGSNEISDYCKSPQRDKATFKSRKVNKLGQLGIGYDRVNDSEKKIFEEIHKQIENKTLKNHGNLVLYSKWEPCPSCYLVINQFCKKHPDINVQVKYIKKYGA</sequence>
<organism evidence="2 3">
    <name type="scientific">Romboutsia weinsteinii</name>
    <dbReference type="NCBI Taxonomy" id="2020949"/>
    <lineage>
        <taxon>Bacteria</taxon>
        <taxon>Bacillati</taxon>
        <taxon>Bacillota</taxon>
        <taxon>Clostridia</taxon>
        <taxon>Peptostreptococcales</taxon>
        <taxon>Peptostreptococcaceae</taxon>
        <taxon>Romboutsia</taxon>
    </lineage>
</organism>
<evidence type="ECO:0000313" key="3">
    <source>
        <dbReference type="Proteomes" id="UP000215694"/>
    </source>
</evidence>
<dbReference type="Proteomes" id="UP000215694">
    <property type="component" value="Unassembled WGS sequence"/>
</dbReference>
<evidence type="ECO:0000313" key="2">
    <source>
        <dbReference type="EMBL" id="RDY28265.1"/>
    </source>
</evidence>
<dbReference type="InterPro" id="IPR032721">
    <property type="entry name" value="Toxin-deaminase"/>
</dbReference>
<name>A0A371J690_9FIRM</name>
<dbReference type="EMBL" id="NOJY02000008">
    <property type="protein sequence ID" value="RDY28265.1"/>
    <property type="molecule type" value="Genomic_DNA"/>
</dbReference>
<feature type="coiled-coil region" evidence="1">
    <location>
        <begin position="116"/>
        <end position="169"/>
    </location>
</feature>
<dbReference type="Pfam" id="PF14424">
    <property type="entry name" value="Toxin-deaminase"/>
    <property type="match status" value="1"/>
</dbReference>
<comment type="caution">
    <text evidence="2">The sequence shown here is derived from an EMBL/GenBank/DDBJ whole genome shotgun (WGS) entry which is preliminary data.</text>
</comment>
<evidence type="ECO:0000256" key="1">
    <source>
        <dbReference type="SAM" id="Coils"/>
    </source>
</evidence>
<dbReference type="AlphaFoldDB" id="A0A371J690"/>
<keyword evidence="1" id="KW-0175">Coiled coil</keyword>
<proteinExistence type="predicted"/>
<keyword evidence="3" id="KW-1185">Reference proteome</keyword>
<accession>A0A371J690</accession>
<protein>
    <submittedName>
        <fullName evidence="2">Uncharacterized protein</fullName>
    </submittedName>
</protein>
<reference evidence="2 3" key="1">
    <citation type="journal article" date="2017" name="Genome Announc.">
        <title>Draft Genome Sequence of Romboutsia weinsteinii sp. nov. Strain CCRI-19649(T) Isolated from Surface Water.</title>
        <authorList>
            <person name="Maheux A.F."/>
            <person name="Boudreau D.K."/>
            <person name="Berube E."/>
            <person name="Boissinot M."/>
            <person name="Cantin P."/>
            <person name="Raymond F."/>
            <person name="Corbeil J."/>
            <person name="Omar R.F."/>
            <person name="Bergeron M.G."/>
        </authorList>
    </citation>
    <scope>NUCLEOTIDE SEQUENCE [LARGE SCALE GENOMIC DNA]</scope>
    <source>
        <strain evidence="2 3">CCRI-19649</strain>
    </source>
</reference>
<dbReference type="Gene3D" id="3.40.140.10">
    <property type="entry name" value="Cytidine Deaminase, domain 2"/>
    <property type="match status" value="1"/>
</dbReference>
<dbReference type="OrthoDB" id="1747549at2"/>
<gene>
    <name evidence="2" type="ORF">CHL78_006175</name>
</gene>